<evidence type="ECO:0000313" key="2">
    <source>
        <dbReference type="EMBL" id="KAK2598839.1"/>
    </source>
</evidence>
<gene>
    <name evidence="2" type="ORF">N8I77_012224</name>
</gene>
<protein>
    <recommendedName>
        <fullName evidence="4">S-adenosyl-L-methionine-dependent methyltransferase</fullName>
    </recommendedName>
</protein>
<dbReference type="Pfam" id="PF13489">
    <property type="entry name" value="Methyltransf_23"/>
    <property type="match status" value="1"/>
</dbReference>
<comment type="caution">
    <text evidence="2">The sequence shown here is derived from an EMBL/GenBank/DDBJ whole genome shotgun (WGS) entry which is preliminary data.</text>
</comment>
<accession>A0AAD9S5P7</accession>
<dbReference type="GO" id="GO:0016740">
    <property type="term" value="F:transferase activity"/>
    <property type="evidence" value="ECO:0007669"/>
    <property type="project" value="UniProtKB-KW"/>
</dbReference>
<keyword evidence="3" id="KW-1185">Reference proteome</keyword>
<evidence type="ECO:0000313" key="3">
    <source>
        <dbReference type="Proteomes" id="UP001265746"/>
    </source>
</evidence>
<evidence type="ECO:0008006" key="4">
    <source>
        <dbReference type="Google" id="ProtNLM"/>
    </source>
</evidence>
<evidence type="ECO:0000256" key="1">
    <source>
        <dbReference type="ARBA" id="ARBA00022679"/>
    </source>
</evidence>
<dbReference type="Proteomes" id="UP001265746">
    <property type="component" value="Unassembled WGS sequence"/>
</dbReference>
<dbReference type="CDD" id="cd02440">
    <property type="entry name" value="AdoMet_MTases"/>
    <property type="match status" value="1"/>
</dbReference>
<dbReference type="InterPro" id="IPR029063">
    <property type="entry name" value="SAM-dependent_MTases_sf"/>
</dbReference>
<reference evidence="2" key="1">
    <citation type="submission" date="2023-06" db="EMBL/GenBank/DDBJ databases">
        <authorList>
            <person name="Noh H."/>
        </authorList>
    </citation>
    <scope>NUCLEOTIDE SEQUENCE</scope>
    <source>
        <strain evidence="2">DUCC20226</strain>
    </source>
</reference>
<dbReference type="EMBL" id="JAUJFL010000008">
    <property type="protein sequence ID" value="KAK2598839.1"/>
    <property type="molecule type" value="Genomic_DNA"/>
</dbReference>
<organism evidence="2 3">
    <name type="scientific">Phomopsis amygdali</name>
    <name type="common">Fusicoccum amygdali</name>
    <dbReference type="NCBI Taxonomy" id="1214568"/>
    <lineage>
        <taxon>Eukaryota</taxon>
        <taxon>Fungi</taxon>
        <taxon>Dikarya</taxon>
        <taxon>Ascomycota</taxon>
        <taxon>Pezizomycotina</taxon>
        <taxon>Sordariomycetes</taxon>
        <taxon>Sordariomycetidae</taxon>
        <taxon>Diaporthales</taxon>
        <taxon>Diaporthaceae</taxon>
        <taxon>Diaporthe</taxon>
    </lineage>
</organism>
<dbReference type="SUPFAM" id="SSF53335">
    <property type="entry name" value="S-adenosyl-L-methionine-dependent methyltransferases"/>
    <property type="match status" value="1"/>
</dbReference>
<dbReference type="AlphaFoldDB" id="A0AAD9S5P7"/>
<dbReference type="Gene3D" id="3.40.50.150">
    <property type="entry name" value="Vaccinia Virus protein VP39"/>
    <property type="match status" value="1"/>
</dbReference>
<dbReference type="PANTHER" id="PTHR43861:SF3">
    <property type="entry name" value="PUTATIVE (AFU_ORTHOLOGUE AFUA_2G14390)-RELATED"/>
    <property type="match status" value="1"/>
</dbReference>
<proteinExistence type="predicted"/>
<name>A0AAD9S5P7_PHOAM</name>
<sequence length="261" mass="28346">MPTGNERFNAEAAAWDSNPDVQRASEGALQALLAAYPHLLEAKEKGTVDSSGIDVLEIGCGTGLLSVRIAPYVRSILAIDAAGGMIEALKIKLDSLDGADGTAARRAIQPMCILLEDPEDSRLPTGPDGKRQKFDLIISHLTLHHIPELRPLLATMYGCLKPGGQVALTDFEDFGPEARKFHPEAKMLGVERHGIKADWFAGLMKEVGFEDVDVKPAWTMEKEVERFPGEWGQDKPEGVELAKLDFPFLLCQGTRGSRGAS</sequence>
<keyword evidence="1" id="KW-0808">Transferase</keyword>
<dbReference type="PANTHER" id="PTHR43861">
    <property type="entry name" value="TRANS-ACONITATE 2-METHYLTRANSFERASE-RELATED"/>
    <property type="match status" value="1"/>
</dbReference>